<accession>A0AAE1XZT5</accession>
<reference evidence="2" key="2">
    <citation type="journal article" date="2024" name="Plant">
        <title>Genomic evolution and insights into agronomic trait innovations of Sesamum species.</title>
        <authorList>
            <person name="Miao H."/>
            <person name="Wang L."/>
            <person name="Qu L."/>
            <person name="Liu H."/>
            <person name="Sun Y."/>
            <person name="Le M."/>
            <person name="Wang Q."/>
            <person name="Wei S."/>
            <person name="Zheng Y."/>
            <person name="Lin W."/>
            <person name="Duan Y."/>
            <person name="Cao H."/>
            <person name="Xiong S."/>
            <person name="Wang X."/>
            <person name="Wei L."/>
            <person name="Li C."/>
            <person name="Ma Q."/>
            <person name="Ju M."/>
            <person name="Zhao R."/>
            <person name="Li G."/>
            <person name="Mu C."/>
            <person name="Tian Q."/>
            <person name="Mei H."/>
            <person name="Zhang T."/>
            <person name="Gao T."/>
            <person name="Zhang H."/>
        </authorList>
    </citation>
    <scope>NUCLEOTIDE SEQUENCE</scope>
    <source>
        <strain evidence="2">3651</strain>
    </source>
</reference>
<dbReference type="Proteomes" id="UP001293254">
    <property type="component" value="Unassembled WGS sequence"/>
</dbReference>
<keyword evidence="3" id="KW-1185">Reference proteome</keyword>
<proteinExistence type="predicted"/>
<protein>
    <submittedName>
        <fullName evidence="2">Uncharacterized protein</fullName>
    </submittedName>
</protein>
<dbReference type="AlphaFoldDB" id="A0AAE1XZT5"/>
<dbReference type="EMBL" id="JACGWO010000008">
    <property type="protein sequence ID" value="KAK4420952.1"/>
    <property type="molecule type" value="Genomic_DNA"/>
</dbReference>
<evidence type="ECO:0000313" key="3">
    <source>
        <dbReference type="Proteomes" id="UP001293254"/>
    </source>
</evidence>
<organism evidence="2 3">
    <name type="scientific">Sesamum alatum</name>
    <dbReference type="NCBI Taxonomy" id="300844"/>
    <lineage>
        <taxon>Eukaryota</taxon>
        <taxon>Viridiplantae</taxon>
        <taxon>Streptophyta</taxon>
        <taxon>Embryophyta</taxon>
        <taxon>Tracheophyta</taxon>
        <taxon>Spermatophyta</taxon>
        <taxon>Magnoliopsida</taxon>
        <taxon>eudicotyledons</taxon>
        <taxon>Gunneridae</taxon>
        <taxon>Pentapetalae</taxon>
        <taxon>asterids</taxon>
        <taxon>lamiids</taxon>
        <taxon>Lamiales</taxon>
        <taxon>Pedaliaceae</taxon>
        <taxon>Sesamum</taxon>
    </lineage>
</organism>
<evidence type="ECO:0000256" key="1">
    <source>
        <dbReference type="SAM" id="MobiDB-lite"/>
    </source>
</evidence>
<sequence>MGRKSWAEGGGPRDAWVEEGPSRSPITNKTSSPTRRSGHAQLIDRHAKEGLLRPAERSRTDLPGKYLGCITRCPQLCYGTPLSMPSNGSSGPLLVPEKRAAVMLSISRRRVSGRRKQHIT</sequence>
<comment type="caution">
    <text evidence="2">The sequence shown here is derived from an EMBL/GenBank/DDBJ whole genome shotgun (WGS) entry which is preliminary data.</text>
</comment>
<evidence type="ECO:0000313" key="2">
    <source>
        <dbReference type="EMBL" id="KAK4420952.1"/>
    </source>
</evidence>
<feature type="region of interest" description="Disordered" evidence="1">
    <location>
        <begin position="1"/>
        <end position="57"/>
    </location>
</feature>
<feature type="compositionally biased region" description="Polar residues" evidence="1">
    <location>
        <begin position="24"/>
        <end position="35"/>
    </location>
</feature>
<name>A0AAE1XZT5_9LAMI</name>
<gene>
    <name evidence="2" type="ORF">Salat_2045700</name>
</gene>
<reference evidence="2" key="1">
    <citation type="submission" date="2020-06" db="EMBL/GenBank/DDBJ databases">
        <authorList>
            <person name="Li T."/>
            <person name="Hu X."/>
            <person name="Zhang T."/>
            <person name="Song X."/>
            <person name="Zhang H."/>
            <person name="Dai N."/>
            <person name="Sheng W."/>
            <person name="Hou X."/>
            <person name="Wei L."/>
        </authorList>
    </citation>
    <scope>NUCLEOTIDE SEQUENCE</scope>
    <source>
        <strain evidence="2">3651</strain>
        <tissue evidence="2">Leaf</tissue>
    </source>
</reference>
<feature type="compositionally biased region" description="Basic and acidic residues" evidence="1">
    <location>
        <begin position="42"/>
        <end position="57"/>
    </location>
</feature>